<protein>
    <recommendedName>
        <fullName evidence="3">CMD domain protein</fullName>
    </recommendedName>
</protein>
<gene>
    <name evidence="1" type="ORF">PSM7751_00282</name>
</gene>
<evidence type="ECO:0008006" key="3">
    <source>
        <dbReference type="Google" id="ProtNLM"/>
    </source>
</evidence>
<sequence length="160" mass="16783">MTAVPDAIDQALGIAPGSPLHALRALRPEFVSGAEACRAAVLDPEETLDLSPELRRAIARRVVAGAGHDRLTEGYPRPADPALAALADGEMPEDFALAALARHADLIAETPAKAGPEHLSALQEAGFSVPQIIALSELLAFACYQIRVVHGLGLLKETRA</sequence>
<accession>A0A1X6Y8I4</accession>
<dbReference type="Proteomes" id="UP000193963">
    <property type="component" value="Unassembled WGS sequence"/>
</dbReference>
<dbReference type="Gene3D" id="1.20.1290.10">
    <property type="entry name" value="AhpD-like"/>
    <property type="match status" value="1"/>
</dbReference>
<proteinExistence type="predicted"/>
<dbReference type="EMBL" id="FWFN01000001">
    <property type="protein sequence ID" value="SLN13454.1"/>
    <property type="molecule type" value="Genomic_DNA"/>
</dbReference>
<name>A0A1X6Y8I4_9RHOB</name>
<organism evidence="1 2">
    <name type="scientific">Pseudooceanicola marinus</name>
    <dbReference type="NCBI Taxonomy" id="396013"/>
    <lineage>
        <taxon>Bacteria</taxon>
        <taxon>Pseudomonadati</taxon>
        <taxon>Pseudomonadota</taxon>
        <taxon>Alphaproteobacteria</taxon>
        <taxon>Rhodobacterales</taxon>
        <taxon>Paracoccaceae</taxon>
        <taxon>Pseudooceanicola</taxon>
    </lineage>
</organism>
<dbReference type="RefSeq" id="WP_085886204.1">
    <property type="nucleotide sequence ID" value="NZ_FWFN01000001.1"/>
</dbReference>
<keyword evidence="2" id="KW-1185">Reference proteome</keyword>
<dbReference type="SUPFAM" id="SSF69118">
    <property type="entry name" value="AhpD-like"/>
    <property type="match status" value="1"/>
</dbReference>
<dbReference type="InterPro" id="IPR029032">
    <property type="entry name" value="AhpD-like"/>
</dbReference>
<evidence type="ECO:0000313" key="2">
    <source>
        <dbReference type="Proteomes" id="UP000193963"/>
    </source>
</evidence>
<dbReference type="OrthoDB" id="5077630at2"/>
<reference evidence="1 2" key="1">
    <citation type="submission" date="2017-03" db="EMBL/GenBank/DDBJ databases">
        <authorList>
            <person name="Afonso C.L."/>
            <person name="Miller P.J."/>
            <person name="Scott M.A."/>
            <person name="Spackman E."/>
            <person name="Goraichik I."/>
            <person name="Dimitrov K.M."/>
            <person name="Suarez D.L."/>
            <person name="Swayne D.E."/>
        </authorList>
    </citation>
    <scope>NUCLEOTIDE SEQUENCE [LARGE SCALE GENOMIC DNA]</scope>
    <source>
        <strain evidence="1 2">CECT 7751</strain>
    </source>
</reference>
<evidence type="ECO:0000313" key="1">
    <source>
        <dbReference type="EMBL" id="SLN13454.1"/>
    </source>
</evidence>
<dbReference type="AlphaFoldDB" id="A0A1X6Y8I4"/>